<dbReference type="Proteomes" id="UP001204615">
    <property type="component" value="Unassembled WGS sequence"/>
</dbReference>
<accession>A0ABT1FFI3</accession>
<comment type="caution">
    <text evidence="1">The sequence shown here is derived from an EMBL/GenBank/DDBJ whole genome shotgun (WGS) entry which is preliminary data.</text>
</comment>
<name>A0ABT1FFI3_9GAMM</name>
<evidence type="ECO:0000313" key="1">
    <source>
        <dbReference type="EMBL" id="MCP1376121.1"/>
    </source>
</evidence>
<reference evidence="1 2" key="1">
    <citation type="submission" date="2022-06" db="EMBL/GenBank/DDBJ databases">
        <title>Dyella sp. Sa strain:Sa Genome sequencing.</title>
        <authorList>
            <person name="Park S."/>
        </authorList>
    </citation>
    <scope>NUCLEOTIDE SEQUENCE [LARGE SCALE GENOMIC DNA]</scope>
    <source>
        <strain evidence="1 2">Sa</strain>
    </source>
</reference>
<dbReference type="SUPFAM" id="SSF50475">
    <property type="entry name" value="FMN-binding split barrel"/>
    <property type="match status" value="1"/>
</dbReference>
<evidence type="ECO:0000313" key="2">
    <source>
        <dbReference type="Proteomes" id="UP001204615"/>
    </source>
</evidence>
<gene>
    <name evidence="1" type="ORF">NC595_18895</name>
</gene>
<dbReference type="InterPro" id="IPR012349">
    <property type="entry name" value="Split_barrel_FMN-bd"/>
</dbReference>
<dbReference type="RefSeq" id="WP_253568942.1">
    <property type="nucleotide sequence ID" value="NZ_JAMZEK010000005.1"/>
</dbReference>
<organism evidence="1 2">
    <name type="scientific">Dyella lutea</name>
    <dbReference type="NCBI Taxonomy" id="2950441"/>
    <lineage>
        <taxon>Bacteria</taxon>
        <taxon>Pseudomonadati</taxon>
        <taxon>Pseudomonadota</taxon>
        <taxon>Gammaproteobacteria</taxon>
        <taxon>Lysobacterales</taxon>
        <taxon>Rhodanobacteraceae</taxon>
        <taxon>Dyella</taxon>
    </lineage>
</organism>
<dbReference type="Gene3D" id="2.30.110.10">
    <property type="entry name" value="Electron Transport, Fmn-binding Protein, Chain A"/>
    <property type="match status" value="1"/>
</dbReference>
<protein>
    <submittedName>
        <fullName evidence="1">Pyridoxamine 5'-phosphate oxidase family protein</fullName>
    </submittedName>
</protein>
<dbReference type="EMBL" id="JAMZEK010000005">
    <property type="protein sequence ID" value="MCP1376121.1"/>
    <property type="molecule type" value="Genomic_DNA"/>
</dbReference>
<keyword evidence="2" id="KW-1185">Reference proteome</keyword>
<proteinExistence type="predicted"/>
<sequence>MPADARIDDETAGFIQGAVSIIAATRNAEHRPALVRAQGCRVDPGGAGLTVLVVADQATELLDDIRDNRRVAVVFTRPSTHRSVQVKGEDARIVAASAQDLALAAGYRDAMVAELALIGVPEARVRALLAGVGELVAIAFSPTSAFVQTPGPDAGRVLEMPR</sequence>